<reference evidence="1 2" key="1">
    <citation type="submission" date="2016-01" db="EMBL/GenBank/DDBJ databases">
        <title>The new phylogeny of the genus Mycobacterium.</title>
        <authorList>
            <person name="Tarcisio F."/>
            <person name="Conor M."/>
            <person name="Antonella G."/>
            <person name="Elisabetta G."/>
            <person name="Giulia F.S."/>
            <person name="Sara T."/>
            <person name="Anna F."/>
            <person name="Clotilde B."/>
            <person name="Roberto B."/>
            <person name="Veronica D.S."/>
            <person name="Fabio R."/>
            <person name="Monica P."/>
            <person name="Olivier J."/>
            <person name="Enrico T."/>
            <person name="Nicola S."/>
        </authorList>
    </citation>
    <scope>NUCLEOTIDE SEQUENCE [LARGE SCALE GENOMIC DNA]</scope>
    <source>
        <strain evidence="1 2">DSM 44179</strain>
    </source>
</reference>
<sequence>MSFIDKAKDLIGQNVDKVEAAIEKAGDAIDAKTEGKFAGAVDKAQQAAKDAAQKLQGEGDTSA</sequence>
<dbReference type="Proteomes" id="UP000193484">
    <property type="component" value="Unassembled WGS sequence"/>
</dbReference>
<dbReference type="OrthoDB" id="4843846at2"/>
<dbReference type="InterPro" id="IPR028037">
    <property type="entry name" value="Antitoxin_Rv0909/MT0933"/>
</dbReference>
<evidence type="ECO:0000313" key="2">
    <source>
        <dbReference type="Proteomes" id="UP000193484"/>
    </source>
</evidence>
<accession>A0A1X1R5D4</accession>
<protein>
    <submittedName>
        <fullName evidence="1">Kanamycin biosynthetic protein</fullName>
    </submittedName>
</protein>
<dbReference type="AlphaFoldDB" id="A0A1X1R5D4"/>
<comment type="caution">
    <text evidence="1">The sequence shown here is derived from an EMBL/GenBank/DDBJ whole genome shotgun (WGS) entry which is preliminary data.</text>
</comment>
<name>A0A1X1R5D4_MYCFA</name>
<evidence type="ECO:0000313" key="1">
    <source>
        <dbReference type="EMBL" id="ORU99785.1"/>
    </source>
</evidence>
<dbReference type="RefSeq" id="WP_085098923.1">
    <property type="nucleotide sequence ID" value="NZ_AP022603.1"/>
</dbReference>
<keyword evidence="2" id="KW-1185">Reference proteome</keyword>
<proteinExistence type="predicted"/>
<gene>
    <name evidence="1" type="ORF">AWC04_16310</name>
</gene>
<organism evidence="1 2">
    <name type="scientific">Mycolicibacterium fallax</name>
    <name type="common">Mycobacterium fallax</name>
    <dbReference type="NCBI Taxonomy" id="1793"/>
    <lineage>
        <taxon>Bacteria</taxon>
        <taxon>Bacillati</taxon>
        <taxon>Actinomycetota</taxon>
        <taxon>Actinomycetes</taxon>
        <taxon>Mycobacteriales</taxon>
        <taxon>Mycobacteriaceae</taxon>
        <taxon>Mycolicibacterium</taxon>
    </lineage>
</organism>
<dbReference type="STRING" id="1793.AWC04_16310"/>
<dbReference type="EMBL" id="LQOJ01000051">
    <property type="protein sequence ID" value="ORU99785.1"/>
    <property type="molecule type" value="Genomic_DNA"/>
</dbReference>
<dbReference type="Pfam" id="PF14013">
    <property type="entry name" value="MT0933_antitox"/>
    <property type="match status" value="1"/>
</dbReference>